<evidence type="ECO:0000313" key="1">
    <source>
        <dbReference type="EMBL" id="ADI14878.1"/>
    </source>
</evidence>
<sequence>MLVAYVLLGPLTMTHEERGRAEGALPMASWNLAEIEARNRAGLQHVAATGAAPSYTRETLPERLLPDLVPLEPSDLSTVGSRAEGNLRLKFTTLIWNAGLGPLETRGARNPETGELEVYQYVYRRVGEAASAGASPAALQTGGAQTGGTFPELRAEQGRWVGTFNYEHRHGHLHFDGFAHYGLWRVGEGGELVELIAENAKVGFCLMDIKHMASNLTHLESGLIEVPGGPVYAGCREDVQGISVGWGDEYLSLLLEQDLDLTDAPSGSYAVVVTTNPERRIEELDYDNNAAVTYFRLEDERVVWSSVDDGGGG</sequence>
<dbReference type="GO" id="GO:0005507">
    <property type="term" value="F:copper ion binding"/>
    <property type="evidence" value="ECO:0007669"/>
    <property type="project" value="InterPro"/>
</dbReference>
<dbReference type="eggNOG" id="ENOG5030JRD">
    <property type="taxonomic scope" value="Bacteria"/>
</dbReference>
<dbReference type="Proteomes" id="UP000000379">
    <property type="component" value="Chromosome"/>
</dbReference>
<dbReference type="AlphaFoldDB" id="D7CQ94"/>
<proteinExistence type="predicted"/>
<dbReference type="GO" id="GO:0016641">
    <property type="term" value="F:oxidoreductase activity, acting on the CH-NH2 group of donors, oxygen as acceptor"/>
    <property type="evidence" value="ECO:0007669"/>
    <property type="project" value="InterPro"/>
</dbReference>
<dbReference type="HOGENOM" id="CLU_888361_0_0_0"/>
<organism evidence="1 2">
    <name type="scientific">Truepera radiovictrix (strain DSM 17093 / CIP 108686 / LMG 22925 / RQ-24)</name>
    <dbReference type="NCBI Taxonomy" id="649638"/>
    <lineage>
        <taxon>Bacteria</taxon>
        <taxon>Thermotogati</taxon>
        <taxon>Deinococcota</taxon>
        <taxon>Deinococci</taxon>
        <taxon>Trueperales</taxon>
        <taxon>Trueperaceae</taxon>
        <taxon>Truepera</taxon>
    </lineage>
</organism>
<reference evidence="2" key="1">
    <citation type="submission" date="2010-05" db="EMBL/GenBank/DDBJ databases">
        <title>The complete genome of Truepera radiovictris DSM 17093.</title>
        <authorList>
            <consortium name="US DOE Joint Genome Institute (JGI-PGF)"/>
            <person name="Lucas S."/>
            <person name="Copeland A."/>
            <person name="Lapidus A."/>
            <person name="Glavina del Rio T."/>
            <person name="Dalin E."/>
            <person name="Tice H."/>
            <person name="Bruce D."/>
            <person name="Goodwin L."/>
            <person name="Pitluck S."/>
            <person name="Kyrpides N."/>
            <person name="Mavromatis K."/>
            <person name="Ovchinnikova G."/>
            <person name="Munk A.C."/>
            <person name="Detter J.C."/>
            <person name="Han C."/>
            <person name="Tapia R."/>
            <person name="Land M."/>
            <person name="Hauser L."/>
            <person name="Markowitz V."/>
            <person name="Cheng J.-F."/>
            <person name="Hugenholtz P."/>
            <person name="Woyke T."/>
            <person name="Wu D."/>
            <person name="Tindall B."/>
            <person name="Pomrenke H.G."/>
            <person name="Brambilla E."/>
            <person name="Klenk H.-P."/>
            <person name="Eisen J.A."/>
        </authorList>
    </citation>
    <scope>NUCLEOTIDE SEQUENCE [LARGE SCALE GENOMIC DNA]</scope>
    <source>
        <strain evidence="2">DSM 17093 / CIP 108686 / LMG 22925 / RQ-24</strain>
    </source>
</reference>
<dbReference type="KEGG" id="tra:Trad_1760"/>
<dbReference type="Pfam" id="PF01186">
    <property type="entry name" value="Lysyl_oxidase"/>
    <property type="match status" value="1"/>
</dbReference>
<keyword evidence="2" id="KW-1185">Reference proteome</keyword>
<reference evidence="1 2" key="2">
    <citation type="journal article" date="2011" name="Stand. Genomic Sci.">
        <title>Complete genome sequence of Truepera radiovictrix type strain (RQ-24).</title>
        <authorList>
            <person name="Ivanova N."/>
            <person name="Rohde C."/>
            <person name="Munk C."/>
            <person name="Nolan M."/>
            <person name="Lucas S."/>
            <person name="Del Rio T.G."/>
            <person name="Tice H."/>
            <person name="Deshpande S."/>
            <person name="Cheng J.F."/>
            <person name="Tapia R."/>
            <person name="Han C."/>
            <person name="Goodwin L."/>
            <person name="Pitluck S."/>
            <person name="Liolios K."/>
            <person name="Mavromatis K."/>
            <person name="Mikhailova N."/>
            <person name="Pati A."/>
            <person name="Chen A."/>
            <person name="Palaniappan K."/>
            <person name="Land M."/>
            <person name="Hauser L."/>
            <person name="Chang Y.J."/>
            <person name="Jeffries C.D."/>
            <person name="Brambilla E."/>
            <person name="Rohde M."/>
            <person name="Goker M."/>
            <person name="Tindall B.J."/>
            <person name="Woyke T."/>
            <person name="Bristow J."/>
            <person name="Eisen J.A."/>
            <person name="Markowitz V."/>
            <person name="Hugenholtz P."/>
            <person name="Kyrpides N.C."/>
            <person name="Klenk H.P."/>
            <person name="Lapidus A."/>
        </authorList>
    </citation>
    <scope>NUCLEOTIDE SEQUENCE [LARGE SCALE GENOMIC DNA]</scope>
    <source>
        <strain evidence="2">DSM 17093 / CIP 108686 / LMG 22925 / RQ-24</strain>
    </source>
</reference>
<name>D7CQ94_TRURR</name>
<evidence type="ECO:0000313" key="2">
    <source>
        <dbReference type="Proteomes" id="UP000000379"/>
    </source>
</evidence>
<dbReference type="InterPro" id="IPR001695">
    <property type="entry name" value="Lysyl_oxidase"/>
</dbReference>
<accession>D7CQ94</accession>
<dbReference type="OrthoDB" id="914406at2"/>
<dbReference type="RefSeq" id="WP_013178245.1">
    <property type="nucleotide sequence ID" value="NC_014221.1"/>
</dbReference>
<dbReference type="EMBL" id="CP002049">
    <property type="protein sequence ID" value="ADI14878.1"/>
    <property type="molecule type" value="Genomic_DNA"/>
</dbReference>
<protein>
    <submittedName>
        <fullName evidence="1">Uncharacterized protein</fullName>
    </submittedName>
</protein>
<gene>
    <name evidence="1" type="ordered locus">Trad_1760</name>
</gene>
<dbReference type="STRING" id="649638.Trad_1760"/>